<dbReference type="SUPFAM" id="SSF47203">
    <property type="entry name" value="Acyl-CoA dehydrogenase C-terminal domain-like"/>
    <property type="match status" value="1"/>
</dbReference>
<proteinExistence type="inferred from homology"/>
<evidence type="ECO:0000313" key="11">
    <source>
        <dbReference type="Proteomes" id="UP000322530"/>
    </source>
</evidence>
<gene>
    <name evidence="10" type="ORF">KDI_15560</name>
</gene>
<dbReference type="InterPro" id="IPR036250">
    <property type="entry name" value="AcylCo_DH-like_C"/>
</dbReference>
<feature type="domain" description="Acyl-CoA dehydrogenase/oxidase C-terminal" evidence="7">
    <location>
        <begin position="229"/>
        <end position="371"/>
    </location>
</feature>
<dbReference type="Proteomes" id="UP000322530">
    <property type="component" value="Unassembled WGS sequence"/>
</dbReference>
<comment type="cofactor">
    <cofactor evidence="1 6">
        <name>FAD</name>
        <dbReference type="ChEBI" id="CHEBI:57692"/>
    </cofactor>
</comment>
<feature type="domain" description="Acyl-CoA oxidase/dehydrogenase middle" evidence="8">
    <location>
        <begin position="121"/>
        <end position="211"/>
    </location>
</feature>
<reference evidence="10 11" key="1">
    <citation type="submission" date="2019-01" db="EMBL/GenBank/DDBJ databases">
        <title>Draft genome sequence of Dictyobacter sp. Uno17.</title>
        <authorList>
            <person name="Wang C.M."/>
            <person name="Zheng Y."/>
            <person name="Sakai Y."/>
            <person name="Abe K."/>
            <person name="Yokota A."/>
            <person name="Yabe S."/>
        </authorList>
    </citation>
    <scope>NUCLEOTIDE SEQUENCE [LARGE SCALE GENOMIC DNA]</scope>
    <source>
        <strain evidence="10 11">Uno17</strain>
    </source>
</reference>
<evidence type="ECO:0000256" key="2">
    <source>
        <dbReference type="ARBA" id="ARBA00009347"/>
    </source>
</evidence>
<dbReference type="FunFam" id="1.20.140.10:FF:000004">
    <property type="entry name" value="Acyl-CoA dehydrogenase FadE25"/>
    <property type="match status" value="1"/>
</dbReference>
<comment type="caution">
    <text evidence="10">The sequence shown here is derived from an EMBL/GenBank/DDBJ whole genome shotgun (WGS) entry which is preliminary data.</text>
</comment>
<evidence type="ECO:0000313" key="10">
    <source>
        <dbReference type="EMBL" id="GCF07992.1"/>
    </source>
</evidence>
<dbReference type="Gene3D" id="1.20.140.10">
    <property type="entry name" value="Butyryl-CoA Dehydrogenase, subunit A, domain 3"/>
    <property type="match status" value="1"/>
</dbReference>
<dbReference type="PANTHER" id="PTHR43884:SF12">
    <property type="entry name" value="ISOVALERYL-COA DEHYDROGENASE, MITOCHONDRIAL-RELATED"/>
    <property type="match status" value="1"/>
</dbReference>
<name>A0A5A5T9B0_9CHLR</name>
<dbReference type="PIRSF" id="PIRSF016578">
    <property type="entry name" value="HsaA"/>
    <property type="match status" value="1"/>
</dbReference>
<dbReference type="FunFam" id="1.10.540.10:FF:000002">
    <property type="entry name" value="Acyl-CoA dehydrogenase FadE19"/>
    <property type="match status" value="1"/>
</dbReference>
<dbReference type="InterPro" id="IPR009075">
    <property type="entry name" value="AcylCo_DH/oxidase_C"/>
</dbReference>
<dbReference type="GO" id="GO:0003995">
    <property type="term" value="F:acyl-CoA dehydrogenase activity"/>
    <property type="evidence" value="ECO:0007669"/>
    <property type="project" value="TreeGrafter"/>
</dbReference>
<dbReference type="InterPro" id="IPR037069">
    <property type="entry name" value="AcylCoA_DH/ox_N_sf"/>
</dbReference>
<comment type="similarity">
    <text evidence="2 6">Belongs to the acyl-CoA dehydrogenase family.</text>
</comment>
<dbReference type="AlphaFoldDB" id="A0A5A5T9B0"/>
<feature type="domain" description="Acyl-CoA dehydrogenase/oxidase N-terminal" evidence="9">
    <location>
        <begin position="6"/>
        <end position="117"/>
    </location>
</feature>
<dbReference type="Gene3D" id="1.10.540.10">
    <property type="entry name" value="Acyl-CoA dehydrogenase/oxidase, N-terminal domain"/>
    <property type="match status" value="1"/>
</dbReference>
<evidence type="ECO:0000259" key="9">
    <source>
        <dbReference type="Pfam" id="PF02771"/>
    </source>
</evidence>
<dbReference type="PANTHER" id="PTHR43884">
    <property type="entry name" value="ACYL-COA DEHYDROGENASE"/>
    <property type="match status" value="1"/>
</dbReference>
<dbReference type="InterPro" id="IPR013786">
    <property type="entry name" value="AcylCoA_DH/ox_N"/>
</dbReference>
<keyword evidence="4 6" id="KW-0274">FAD</keyword>
<dbReference type="EMBL" id="BIXY01000017">
    <property type="protein sequence ID" value="GCF07992.1"/>
    <property type="molecule type" value="Genomic_DNA"/>
</dbReference>
<accession>A0A5A5T9B0</accession>
<dbReference type="InterPro" id="IPR046373">
    <property type="entry name" value="Acyl-CoA_Oxase/DH_mid-dom_sf"/>
</dbReference>
<dbReference type="RefSeq" id="WP_149400997.1">
    <property type="nucleotide sequence ID" value="NZ_BIXY01000017.1"/>
</dbReference>
<dbReference type="SUPFAM" id="SSF56645">
    <property type="entry name" value="Acyl-CoA dehydrogenase NM domain-like"/>
    <property type="match status" value="1"/>
</dbReference>
<dbReference type="InterPro" id="IPR006091">
    <property type="entry name" value="Acyl-CoA_Oxase/DH_mid-dom"/>
</dbReference>
<dbReference type="InterPro" id="IPR009100">
    <property type="entry name" value="AcylCoA_DH/oxidase_NM_dom_sf"/>
</dbReference>
<protein>
    <submittedName>
        <fullName evidence="10">Acyl-CoA dehydrogenase</fullName>
    </submittedName>
</protein>
<dbReference type="Gene3D" id="2.40.110.10">
    <property type="entry name" value="Butyryl-CoA Dehydrogenase, subunit A, domain 2"/>
    <property type="match status" value="1"/>
</dbReference>
<evidence type="ECO:0000256" key="1">
    <source>
        <dbReference type="ARBA" id="ARBA00001974"/>
    </source>
</evidence>
<dbReference type="Pfam" id="PF02771">
    <property type="entry name" value="Acyl-CoA_dh_N"/>
    <property type="match status" value="1"/>
</dbReference>
<keyword evidence="3 6" id="KW-0285">Flavoprotein</keyword>
<keyword evidence="11" id="KW-1185">Reference proteome</keyword>
<evidence type="ECO:0000256" key="5">
    <source>
        <dbReference type="ARBA" id="ARBA00023002"/>
    </source>
</evidence>
<evidence type="ECO:0000259" key="8">
    <source>
        <dbReference type="Pfam" id="PF02770"/>
    </source>
</evidence>
<dbReference type="Pfam" id="PF02770">
    <property type="entry name" value="Acyl-CoA_dh_M"/>
    <property type="match status" value="1"/>
</dbReference>
<evidence type="ECO:0000256" key="4">
    <source>
        <dbReference type="ARBA" id="ARBA00022827"/>
    </source>
</evidence>
<sequence length="379" mass="41905">MHIELTPQQKKAQAMCKEFAQTQVAPSANQYDQEEHMPSAIIQQCKELGYLGALISQRYGGHPLDMITFGLINEEIGRACSSLRSLLTVHSMVSYAIQRWGSQQQKNYYLPRLATGEIIGAFALSEPAVGSDAKSIETSAHSDGDSYILNGQKKWTTFGQIADLFLVFAQTDGRISAFLVERETPSFSITPLTGMLGTRASMIAELHLQDCRIPDKNRIGGIGFGLASIAASALDIGRYSVAWGCVGIAQACLDASLDYTSQRQQFQTYLKDHQLIREMITNMITNIQAARLLCLQAGYSKDIGQPKTVMETWIAKYFASTNATRVALDAVQIHGAHGCHINHPVQRYLRDAKCMEIIEGSTQIQQITISEYGYQTQSY</sequence>
<evidence type="ECO:0000256" key="6">
    <source>
        <dbReference type="RuleBase" id="RU362125"/>
    </source>
</evidence>
<evidence type="ECO:0000259" key="7">
    <source>
        <dbReference type="Pfam" id="PF00441"/>
    </source>
</evidence>
<evidence type="ECO:0000256" key="3">
    <source>
        <dbReference type="ARBA" id="ARBA00022630"/>
    </source>
</evidence>
<dbReference type="OrthoDB" id="9778581at2"/>
<organism evidence="10 11">
    <name type="scientific">Dictyobacter arantiisoli</name>
    <dbReference type="NCBI Taxonomy" id="2014874"/>
    <lineage>
        <taxon>Bacteria</taxon>
        <taxon>Bacillati</taxon>
        <taxon>Chloroflexota</taxon>
        <taxon>Ktedonobacteria</taxon>
        <taxon>Ktedonobacterales</taxon>
        <taxon>Dictyobacteraceae</taxon>
        <taxon>Dictyobacter</taxon>
    </lineage>
</organism>
<dbReference type="FunFam" id="2.40.110.10:FF:000002">
    <property type="entry name" value="Acyl-CoA dehydrogenase fadE12"/>
    <property type="match status" value="1"/>
</dbReference>
<dbReference type="Pfam" id="PF00441">
    <property type="entry name" value="Acyl-CoA_dh_1"/>
    <property type="match status" value="1"/>
</dbReference>
<dbReference type="GO" id="GO:0050660">
    <property type="term" value="F:flavin adenine dinucleotide binding"/>
    <property type="evidence" value="ECO:0007669"/>
    <property type="project" value="InterPro"/>
</dbReference>
<keyword evidence="5 6" id="KW-0560">Oxidoreductase</keyword>